<comment type="caution">
    <text evidence="1">The sequence shown here is derived from an EMBL/GenBank/DDBJ whole genome shotgun (WGS) entry which is preliminary data.</text>
</comment>
<organism evidence="1 2">
    <name type="scientific">Sporocytophaga myxococcoides</name>
    <dbReference type="NCBI Taxonomy" id="153721"/>
    <lineage>
        <taxon>Bacteria</taxon>
        <taxon>Pseudomonadati</taxon>
        <taxon>Bacteroidota</taxon>
        <taxon>Cytophagia</taxon>
        <taxon>Cytophagales</taxon>
        <taxon>Cytophagaceae</taxon>
        <taxon>Sporocytophaga</taxon>
    </lineage>
</organism>
<evidence type="ECO:0000313" key="1">
    <source>
        <dbReference type="EMBL" id="GAL87398.1"/>
    </source>
</evidence>
<accession>A0A098LMQ9</accession>
<keyword evidence="2" id="KW-1185">Reference proteome</keyword>
<protein>
    <submittedName>
        <fullName evidence="1">Uncharacterized protein</fullName>
    </submittedName>
</protein>
<dbReference type="EMBL" id="BBLT01000012">
    <property type="protein sequence ID" value="GAL87398.1"/>
    <property type="molecule type" value="Genomic_DNA"/>
</dbReference>
<dbReference type="STRING" id="153721.MYP_4628"/>
<evidence type="ECO:0000313" key="2">
    <source>
        <dbReference type="Proteomes" id="UP000030185"/>
    </source>
</evidence>
<sequence length="67" mass="7735">MDLKGLNKTTGYIYGDKVKAYDNSIIMSVLSEVEEFIKVARQTARAFKSKRVMFKGKWVMQQDLLKS</sequence>
<reference evidence="1 2" key="1">
    <citation type="submission" date="2014-09" db="EMBL/GenBank/DDBJ databases">
        <title>Sporocytophaga myxococcoides PG-01 genome sequencing.</title>
        <authorList>
            <person name="Liu L."/>
            <person name="Gao P.J."/>
            <person name="Chen G.J."/>
            <person name="Wang L.S."/>
        </authorList>
    </citation>
    <scope>NUCLEOTIDE SEQUENCE [LARGE SCALE GENOMIC DNA]</scope>
    <source>
        <strain evidence="1 2">PG-01</strain>
    </source>
</reference>
<dbReference type="OrthoDB" id="6759120at2"/>
<name>A0A098LMQ9_9BACT</name>
<proteinExistence type="predicted"/>
<dbReference type="AlphaFoldDB" id="A0A098LMQ9"/>
<dbReference type="Proteomes" id="UP000030185">
    <property type="component" value="Unassembled WGS sequence"/>
</dbReference>
<gene>
    <name evidence="1" type="ORF">MYP_4628</name>
</gene>